<feature type="transmembrane region" description="Helical" evidence="9">
    <location>
        <begin position="58"/>
        <end position="75"/>
    </location>
</feature>
<dbReference type="InterPro" id="IPR007387">
    <property type="entry name" value="TRAP_DctQ"/>
</dbReference>
<dbReference type="InterPro" id="IPR055348">
    <property type="entry name" value="DctQ"/>
</dbReference>
<organism evidence="11 12">
    <name type="scientific">Adonisia turfae CCMR0081</name>
    <dbReference type="NCBI Taxonomy" id="2292702"/>
    <lineage>
        <taxon>Bacteria</taxon>
        <taxon>Bacillati</taxon>
        <taxon>Cyanobacteriota</taxon>
        <taxon>Adonisia</taxon>
        <taxon>Adonisia turfae</taxon>
    </lineage>
</organism>
<reference evidence="11 12" key="1">
    <citation type="journal article" date="2020" name="Microb. Ecol.">
        <title>Ecogenomics of the Marine Benthic Filamentous Cyanobacterium Adonisia.</title>
        <authorList>
            <person name="Walter J.M."/>
            <person name="Coutinho F.H."/>
            <person name="Leomil L."/>
            <person name="Hargreaves P.I."/>
            <person name="Campeao M.E."/>
            <person name="Vieira V.V."/>
            <person name="Silva B.S."/>
            <person name="Fistarol G.O."/>
            <person name="Salomon P.S."/>
            <person name="Sawabe T."/>
            <person name="Mino S."/>
            <person name="Hosokawa M."/>
            <person name="Miyashita H."/>
            <person name="Maruyama F."/>
            <person name="van Verk M.C."/>
            <person name="Dutilh B.E."/>
            <person name="Thompson C.C."/>
            <person name="Thompson F.L."/>
        </authorList>
    </citation>
    <scope>NUCLEOTIDE SEQUENCE [LARGE SCALE GENOMIC DNA]</scope>
    <source>
        <strain evidence="11 12">CCMR0081</strain>
    </source>
</reference>
<evidence type="ECO:0000256" key="8">
    <source>
        <dbReference type="ARBA" id="ARBA00038436"/>
    </source>
</evidence>
<accession>A0A6M0RRY9</accession>
<evidence type="ECO:0000256" key="6">
    <source>
        <dbReference type="ARBA" id="ARBA00022989"/>
    </source>
</evidence>
<evidence type="ECO:0000256" key="9">
    <source>
        <dbReference type="SAM" id="Phobius"/>
    </source>
</evidence>
<dbReference type="GO" id="GO:0005886">
    <property type="term" value="C:plasma membrane"/>
    <property type="evidence" value="ECO:0007669"/>
    <property type="project" value="UniProtKB-SubCell"/>
</dbReference>
<evidence type="ECO:0000313" key="12">
    <source>
        <dbReference type="Proteomes" id="UP000481033"/>
    </source>
</evidence>
<feature type="transmembrane region" description="Helical" evidence="9">
    <location>
        <begin position="96"/>
        <end position="119"/>
    </location>
</feature>
<proteinExistence type="inferred from homology"/>
<comment type="caution">
    <text evidence="11">The sequence shown here is derived from an EMBL/GenBank/DDBJ whole genome shotgun (WGS) entry which is preliminary data.</text>
</comment>
<protein>
    <submittedName>
        <fullName evidence="11">TRAP transporter small permease subunit</fullName>
    </submittedName>
</protein>
<dbReference type="AlphaFoldDB" id="A0A6M0RRY9"/>
<evidence type="ECO:0000256" key="3">
    <source>
        <dbReference type="ARBA" id="ARBA00022475"/>
    </source>
</evidence>
<keyword evidence="7 9" id="KW-0472">Membrane</keyword>
<evidence type="ECO:0000256" key="2">
    <source>
        <dbReference type="ARBA" id="ARBA00022448"/>
    </source>
</evidence>
<evidence type="ECO:0000256" key="4">
    <source>
        <dbReference type="ARBA" id="ARBA00022519"/>
    </source>
</evidence>
<comment type="subcellular location">
    <subcellularLocation>
        <location evidence="1">Cell inner membrane</location>
        <topology evidence="1">Multi-pass membrane protein</topology>
    </subcellularLocation>
</comment>
<keyword evidence="4" id="KW-0997">Cell inner membrane</keyword>
<feature type="transmembrane region" description="Helical" evidence="9">
    <location>
        <begin position="139"/>
        <end position="156"/>
    </location>
</feature>
<feature type="domain" description="Tripartite ATP-independent periplasmic transporters DctQ component" evidence="10">
    <location>
        <begin position="29"/>
        <end position="166"/>
    </location>
</feature>
<keyword evidence="3" id="KW-1003">Cell membrane</keyword>
<keyword evidence="12" id="KW-1185">Reference proteome</keyword>
<name>A0A6M0RRY9_9CYAN</name>
<dbReference type="EMBL" id="QXHD01000004">
    <property type="protein sequence ID" value="NEZ58978.1"/>
    <property type="molecule type" value="Genomic_DNA"/>
</dbReference>
<dbReference type="PANTHER" id="PTHR35011">
    <property type="entry name" value="2,3-DIKETO-L-GULONATE TRAP TRANSPORTER SMALL PERMEASE PROTEIN YIAM"/>
    <property type="match status" value="1"/>
</dbReference>
<comment type="similarity">
    <text evidence="8">Belongs to the TRAP transporter small permease family.</text>
</comment>
<gene>
    <name evidence="11" type="ORF">DXZ20_25720</name>
</gene>
<dbReference type="Proteomes" id="UP000481033">
    <property type="component" value="Unassembled WGS sequence"/>
</dbReference>
<evidence type="ECO:0000256" key="7">
    <source>
        <dbReference type="ARBA" id="ARBA00023136"/>
    </source>
</evidence>
<evidence type="ECO:0000256" key="5">
    <source>
        <dbReference type="ARBA" id="ARBA00022692"/>
    </source>
</evidence>
<keyword evidence="5 9" id="KW-0812">Transmembrane</keyword>
<keyword evidence="6 9" id="KW-1133">Transmembrane helix</keyword>
<dbReference type="RefSeq" id="WP_163665758.1">
    <property type="nucleotide sequence ID" value="NZ_QXHD01000004.1"/>
</dbReference>
<sequence length="190" mass="21209">MQSLLSVARKIDAFTCQIGKFAYWLVLAMIGVGTWNVIGRYLGNVVGQNLSSNALIETQWYLFDIVFLLGAAYTLQKGGHVRVDVFYDRWSRRRKALADFIGTVFFLIPFSALVIYFSWGAVLKSWAVWENSPDPGGLLRFPIKTMILVSFGLLILQGISEAIKNWAIFSGYLPADEAPKTLDGEADDVS</sequence>
<dbReference type="PANTHER" id="PTHR35011:SF4">
    <property type="entry name" value="SLL1102 PROTEIN"/>
    <property type="match status" value="1"/>
</dbReference>
<evidence type="ECO:0000313" key="11">
    <source>
        <dbReference type="EMBL" id="NEZ58978.1"/>
    </source>
</evidence>
<keyword evidence="2" id="KW-0813">Transport</keyword>
<feature type="transmembrane region" description="Helical" evidence="9">
    <location>
        <begin position="21"/>
        <end position="38"/>
    </location>
</feature>
<evidence type="ECO:0000256" key="1">
    <source>
        <dbReference type="ARBA" id="ARBA00004429"/>
    </source>
</evidence>
<dbReference type="Pfam" id="PF04290">
    <property type="entry name" value="DctQ"/>
    <property type="match status" value="1"/>
</dbReference>
<evidence type="ECO:0000259" key="10">
    <source>
        <dbReference type="Pfam" id="PF04290"/>
    </source>
</evidence>